<name>A0A3L6F945_MAIZE</name>
<dbReference type="GO" id="GO:0004861">
    <property type="term" value="F:cyclin-dependent protein serine/threonine kinase inhibitor activity"/>
    <property type="evidence" value="ECO:0007669"/>
    <property type="project" value="InterPro"/>
</dbReference>
<organism evidence="5 6">
    <name type="scientific">Zea mays</name>
    <name type="common">Maize</name>
    <dbReference type="NCBI Taxonomy" id="4577"/>
    <lineage>
        <taxon>Eukaryota</taxon>
        <taxon>Viridiplantae</taxon>
        <taxon>Streptophyta</taxon>
        <taxon>Embryophyta</taxon>
        <taxon>Tracheophyta</taxon>
        <taxon>Spermatophyta</taxon>
        <taxon>Magnoliopsida</taxon>
        <taxon>Liliopsida</taxon>
        <taxon>Poales</taxon>
        <taxon>Poaceae</taxon>
        <taxon>PACMAD clade</taxon>
        <taxon>Panicoideae</taxon>
        <taxon>Andropogonodae</taxon>
        <taxon>Andropogoneae</taxon>
        <taxon>Tripsacinae</taxon>
        <taxon>Zea</taxon>
    </lineage>
</organism>
<dbReference type="InterPro" id="IPR044898">
    <property type="entry name" value="CDI_dom_sf"/>
</dbReference>
<comment type="caution">
    <text evidence="5">The sequence shown here is derived from an EMBL/GenBank/DDBJ whole genome shotgun (WGS) entry which is preliminary data.</text>
</comment>
<dbReference type="Pfam" id="PF02234">
    <property type="entry name" value="CDI"/>
    <property type="match status" value="1"/>
</dbReference>
<evidence type="ECO:0000259" key="4">
    <source>
        <dbReference type="Pfam" id="PF02234"/>
    </source>
</evidence>
<evidence type="ECO:0000256" key="2">
    <source>
        <dbReference type="ARBA" id="ARBA00023013"/>
    </source>
</evidence>
<feature type="region of interest" description="Disordered" evidence="3">
    <location>
        <begin position="129"/>
        <end position="191"/>
    </location>
</feature>
<dbReference type="GO" id="GO:0005634">
    <property type="term" value="C:nucleus"/>
    <property type="evidence" value="ECO:0007669"/>
    <property type="project" value="InterPro"/>
</dbReference>
<feature type="compositionally biased region" description="Low complexity" evidence="3">
    <location>
        <begin position="386"/>
        <end position="397"/>
    </location>
</feature>
<protein>
    <submittedName>
        <fullName evidence="5">Cyclin-dependent kinase inhibitor 1</fullName>
    </submittedName>
</protein>
<dbReference type="Gene3D" id="4.10.365.10">
    <property type="entry name" value="p27"/>
    <property type="match status" value="1"/>
</dbReference>
<feature type="domain" description="Cyclin-dependent kinase inhibitor" evidence="4">
    <location>
        <begin position="219"/>
        <end position="263"/>
    </location>
</feature>
<proteinExistence type="inferred from homology"/>
<sequence length="409" mass="42741">MGKYMRKRRGAAGEGVAAVEVSQVVGVRTRSRSAAATGGGVAKVAPPRRKKALLPAANETASGEPGAVGGGGGDGGSCCYIHLRSRMLFMAAPQQQPSAAPTPAEAAGAAQQGGVVALAAGLSRCSSTASTVDVGGQQPASGSHACRSDAAEVAGDHVPDVVTASNSGSVPDRERRETTPSSSRAHGGELSDLESDLVGWQKTGCSSSPATTTSAAELIVPPAQEIQEFFAAAEAAQAKRFASKYNFDFVRGVPLDAGRFEWTPGVRPERSRPSRSSSRGPRSSTQGNAELIRVQEALRRQEEYNKQQQEYWAAQFARQQEMMQQIALGQRPDFSAMTMPPPPPIPQFVPTPQFSWPTPAPQVPPGNLLTPGNEDSEDAVASFVDGLLNSGGASGSNQPHPFDQPPPFE</sequence>
<dbReference type="InterPro" id="IPR044275">
    <property type="entry name" value="KRP"/>
</dbReference>
<feature type="region of interest" description="Disordered" evidence="3">
    <location>
        <begin position="346"/>
        <end position="409"/>
    </location>
</feature>
<keyword evidence="2" id="KW-0649">Protein kinase inhibitor</keyword>
<evidence type="ECO:0000313" key="5">
    <source>
        <dbReference type="EMBL" id="PWZ29438.1"/>
    </source>
</evidence>
<accession>A0A3L6F945</accession>
<evidence type="ECO:0000256" key="1">
    <source>
        <dbReference type="ARBA" id="ARBA00010274"/>
    </source>
</evidence>
<evidence type="ECO:0000256" key="3">
    <source>
        <dbReference type="SAM" id="MobiDB-lite"/>
    </source>
</evidence>
<evidence type="ECO:0000313" key="6">
    <source>
        <dbReference type="Proteomes" id="UP000251960"/>
    </source>
</evidence>
<dbReference type="PANTHER" id="PTHR46776">
    <property type="entry name" value="CYCLIN-DEPENDENT KINASE INHIBITOR 4-RELATED"/>
    <property type="match status" value="1"/>
</dbReference>
<dbReference type="AlphaFoldDB" id="A0A3L6F945"/>
<dbReference type="InterPro" id="IPR003175">
    <property type="entry name" value="CDI_dom"/>
</dbReference>
<feature type="compositionally biased region" description="Basic and acidic residues" evidence="3">
    <location>
        <begin position="146"/>
        <end position="159"/>
    </location>
</feature>
<dbReference type="EMBL" id="NCVQ01000005">
    <property type="protein sequence ID" value="PWZ29438.1"/>
    <property type="molecule type" value="Genomic_DNA"/>
</dbReference>
<feature type="compositionally biased region" description="Low complexity" evidence="3">
    <location>
        <begin position="274"/>
        <end position="284"/>
    </location>
</feature>
<dbReference type="ExpressionAtlas" id="A0A3L6F945">
    <property type="expression patterns" value="baseline and differential"/>
</dbReference>
<dbReference type="Proteomes" id="UP000251960">
    <property type="component" value="Chromosome 4"/>
</dbReference>
<gene>
    <name evidence="5" type="primary">KRP1_0</name>
    <name evidence="5" type="ORF">Zm00014a_003965</name>
</gene>
<dbReference type="GO" id="GO:0051726">
    <property type="term" value="P:regulation of cell cycle"/>
    <property type="evidence" value="ECO:0007669"/>
    <property type="project" value="InterPro"/>
</dbReference>
<feature type="region of interest" description="Disordered" evidence="3">
    <location>
        <begin position="260"/>
        <end position="290"/>
    </location>
</feature>
<comment type="similarity">
    <text evidence="1">Belongs to the CDI family. ICK/KRP subfamily.</text>
</comment>
<reference evidence="5 6" key="1">
    <citation type="journal article" date="2018" name="Nat. Genet.">
        <title>Extensive intraspecific gene order and gene structural variations between Mo17 and other maize genomes.</title>
        <authorList>
            <person name="Sun S."/>
            <person name="Zhou Y."/>
            <person name="Chen J."/>
            <person name="Shi J."/>
            <person name="Zhao H."/>
            <person name="Zhao H."/>
            <person name="Song W."/>
            <person name="Zhang M."/>
            <person name="Cui Y."/>
            <person name="Dong X."/>
            <person name="Liu H."/>
            <person name="Ma X."/>
            <person name="Jiao Y."/>
            <person name="Wang B."/>
            <person name="Wei X."/>
            <person name="Stein J.C."/>
            <person name="Glaubitz J.C."/>
            <person name="Lu F."/>
            <person name="Yu G."/>
            <person name="Liang C."/>
            <person name="Fengler K."/>
            <person name="Li B."/>
            <person name="Rafalski A."/>
            <person name="Schnable P.S."/>
            <person name="Ware D.H."/>
            <person name="Buckler E.S."/>
            <person name="Lai J."/>
        </authorList>
    </citation>
    <scope>NUCLEOTIDE SEQUENCE [LARGE SCALE GENOMIC DNA]</scope>
    <source>
        <strain evidence="6">cv. Missouri 17</strain>
        <tissue evidence="5">Seedling</tissue>
    </source>
</reference>